<feature type="compositionally biased region" description="Low complexity" evidence="1">
    <location>
        <begin position="53"/>
        <end position="67"/>
    </location>
</feature>
<gene>
    <name evidence="2" type="ORF">ACOF00016_LOCUS249</name>
</gene>
<dbReference type="EMBL" id="HBIM01000282">
    <property type="protein sequence ID" value="CAE0401936.1"/>
    <property type="molecule type" value="Transcribed_RNA"/>
</dbReference>
<feature type="region of interest" description="Disordered" evidence="1">
    <location>
        <begin position="44"/>
        <end position="99"/>
    </location>
</feature>
<protein>
    <submittedName>
        <fullName evidence="2">Uncharacterized protein</fullName>
    </submittedName>
</protein>
<evidence type="ECO:0000256" key="1">
    <source>
        <dbReference type="SAM" id="MobiDB-lite"/>
    </source>
</evidence>
<dbReference type="SUPFAM" id="SSF52266">
    <property type="entry name" value="SGNH hydrolase"/>
    <property type="match status" value="1"/>
</dbReference>
<organism evidence="2">
    <name type="scientific">Amphora coffeiformis</name>
    <dbReference type="NCBI Taxonomy" id="265554"/>
    <lineage>
        <taxon>Eukaryota</taxon>
        <taxon>Sar</taxon>
        <taxon>Stramenopiles</taxon>
        <taxon>Ochrophyta</taxon>
        <taxon>Bacillariophyta</taxon>
        <taxon>Bacillariophyceae</taxon>
        <taxon>Bacillariophycidae</taxon>
        <taxon>Thalassiophysales</taxon>
        <taxon>Catenulaceae</taxon>
        <taxon>Amphora</taxon>
    </lineage>
</organism>
<reference evidence="2" key="1">
    <citation type="submission" date="2021-01" db="EMBL/GenBank/DDBJ databases">
        <authorList>
            <person name="Corre E."/>
            <person name="Pelletier E."/>
            <person name="Niang G."/>
            <person name="Scheremetjew M."/>
            <person name="Finn R."/>
            <person name="Kale V."/>
            <person name="Holt S."/>
            <person name="Cochrane G."/>
            <person name="Meng A."/>
            <person name="Brown T."/>
            <person name="Cohen L."/>
        </authorList>
    </citation>
    <scope>NUCLEOTIDE SEQUENCE</scope>
    <source>
        <strain evidence="2">CCMP127</strain>
    </source>
</reference>
<name>A0A7S3NZP7_9STRA</name>
<sequence length="418" mass="47039">MVLHRALWRHLCDFHCITRLCQVPFHSTGSNITPTNTMMIILPPLDGSKPYRTTTTTTTINVPSQSPQPQPAQERRSERRRNRTTRKRKRSPREERKPLLPLEDRVPAVFLQALAAHVQPDELFIKDPQKTSRGQLFRILRRLQRTKVVVEGHGATLRLFQLAQAAFPGSTTTLCQPKYKQRTMETLMQHMEFLEDRVRGSPRAVLLGDSMLERLTTKKIIRSSSHSLFNFSVGGDGVEHLRLRLEIAHRTYFSETPTFVLLIGINNVMGASRGNESQSNVATPQAIVHAIGDLMRFILDSSQRTTPPSIYLCKLLHVLGSDDLDATIINENVELVNRLLEDLPSTFPEGTIHLIHTIMERKVENYLDDGLHLSPSHGYPALLAQLPSFVQNAVLSTGTNKKLASSGDKFGPAGSDLW</sequence>
<dbReference type="InterPro" id="IPR036514">
    <property type="entry name" value="SGNH_hydro_sf"/>
</dbReference>
<dbReference type="AlphaFoldDB" id="A0A7S3NZP7"/>
<dbReference type="Gene3D" id="3.40.50.1110">
    <property type="entry name" value="SGNH hydrolase"/>
    <property type="match status" value="1"/>
</dbReference>
<proteinExistence type="predicted"/>
<feature type="compositionally biased region" description="Basic residues" evidence="1">
    <location>
        <begin position="78"/>
        <end position="91"/>
    </location>
</feature>
<evidence type="ECO:0000313" key="2">
    <source>
        <dbReference type="EMBL" id="CAE0401936.1"/>
    </source>
</evidence>
<accession>A0A7S3NZP7</accession>